<comment type="similarity">
    <text evidence="1">Belongs to the TAF9 family. CENP-S/MHF1 subfamily.</text>
</comment>
<dbReference type="PANTHER" id="PTHR22980">
    <property type="entry name" value="CORTISTATIN"/>
    <property type="match status" value="1"/>
</dbReference>
<dbReference type="InterPro" id="IPR009072">
    <property type="entry name" value="Histone-fold"/>
</dbReference>
<keyword evidence="4" id="KW-0234">DNA repair</keyword>
<organism evidence="5 6">
    <name type="scientific">Pyronema omphalodes (strain CBS 100304)</name>
    <name type="common">Pyronema confluens</name>
    <dbReference type="NCBI Taxonomy" id="1076935"/>
    <lineage>
        <taxon>Eukaryota</taxon>
        <taxon>Fungi</taxon>
        <taxon>Dikarya</taxon>
        <taxon>Ascomycota</taxon>
        <taxon>Pezizomycotina</taxon>
        <taxon>Pezizomycetes</taxon>
        <taxon>Pezizales</taxon>
        <taxon>Pyronemataceae</taxon>
        <taxon>Pyronema</taxon>
    </lineage>
</organism>
<dbReference type="Pfam" id="PF15630">
    <property type="entry name" value="CENP-S"/>
    <property type="match status" value="1"/>
</dbReference>
<dbReference type="GO" id="GO:0006281">
    <property type="term" value="P:DNA repair"/>
    <property type="evidence" value="ECO:0007669"/>
    <property type="project" value="UniProtKB-KW"/>
</dbReference>
<dbReference type="GO" id="GO:0000712">
    <property type="term" value="P:resolution of meiotic recombination intermediates"/>
    <property type="evidence" value="ECO:0007669"/>
    <property type="project" value="TreeGrafter"/>
</dbReference>
<gene>
    <name evidence="5" type="ORF">PCON_06957</name>
</gene>
<accession>U4L4Z1</accession>
<dbReference type="SUPFAM" id="SSF47113">
    <property type="entry name" value="Histone-fold"/>
    <property type="match status" value="1"/>
</dbReference>
<evidence type="ECO:0000256" key="2">
    <source>
        <dbReference type="ARBA" id="ARBA00022763"/>
    </source>
</evidence>
<evidence type="ECO:0000256" key="1">
    <source>
        <dbReference type="ARBA" id="ARBA00006612"/>
    </source>
</evidence>
<evidence type="ECO:0000313" key="6">
    <source>
        <dbReference type="Proteomes" id="UP000018144"/>
    </source>
</evidence>
<dbReference type="EMBL" id="HF935349">
    <property type="protein sequence ID" value="CCX07368.1"/>
    <property type="molecule type" value="Genomic_DNA"/>
</dbReference>
<dbReference type="PANTHER" id="PTHR22980:SF0">
    <property type="entry name" value="CENTROMERE PROTEIN S"/>
    <property type="match status" value="1"/>
</dbReference>
<dbReference type="GO" id="GO:0071821">
    <property type="term" value="C:FANCM-MHF complex"/>
    <property type="evidence" value="ECO:0007669"/>
    <property type="project" value="InterPro"/>
</dbReference>
<dbReference type="InterPro" id="IPR029003">
    <property type="entry name" value="CENP-S/Mhf1"/>
</dbReference>
<dbReference type="AlphaFoldDB" id="U4L4Z1"/>
<dbReference type="CDD" id="cd22919">
    <property type="entry name" value="HFD_CENP-S"/>
    <property type="match status" value="1"/>
</dbReference>
<evidence type="ECO:0000256" key="4">
    <source>
        <dbReference type="ARBA" id="ARBA00023204"/>
    </source>
</evidence>
<dbReference type="GO" id="GO:0003677">
    <property type="term" value="F:DNA binding"/>
    <property type="evidence" value="ECO:0007669"/>
    <property type="project" value="UniProtKB-KW"/>
</dbReference>
<keyword evidence="2" id="KW-0227">DNA damage</keyword>
<evidence type="ECO:0000256" key="3">
    <source>
        <dbReference type="ARBA" id="ARBA00023125"/>
    </source>
</evidence>
<dbReference type="Gene3D" id="1.10.20.10">
    <property type="entry name" value="Histone, subunit A"/>
    <property type="match status" value="1"/>
</dbReference>
<dbReference type="OMA" id="WTQIENV"/>
<evidence type="ECO:0000313" key="5">
    <source>
        <dbReference type="EMBL" id="CCX07368.1"/>
    </source>
</evidence>
<dbReference type="GO" id="GO:0046982">
    <property type="term" value="F:protein heterodimerization activity"/>
    <property type="evidence" value="ECO:0007669"/>
    <property type="project" value="InterPro"/>
</dbReference>
<sequence length="112" mass="12539">MSDDESAVHRERLKSALWYTIGKAVDNVGVELDVNATPQFIGALTEMVFSQVELVAKDLESFANHAGRTTVSTDDVLLLTRRNQALGEIIKEKVEEEARKRGDKEKPVKKKK</sequence>
<name>U4L4Z1_PYROM</name>
<dbReference type="GO" id="GO:0003682">
    <property type="term" value="F:chromatin binding"/>
    <property type="evidence" value="ECO:0007669"/>
    <property type="project" value="TreeGrafter"/>
</dbReference>
<dbReference type="eggNOG" id="ENOG502S7WI">
    <property type="taxonomic scope" value="Eukaryota"/>
</dbReference>
<dbReference type="Proteomes" id="UP000018144">
    <property type="component" value="Unassembled WGS sequence"/>
</dbReference>
<protein>
    <submittedName>
        <fullName evidence="5">Similar to Centromere protein S acc. no. Q9D084</fullName>
    </submittedName>
</protein>
<keyword evidence="3" id="KW-0238">DNA-binding</keyword>
<dbReference type="STRING" id="1076935.U4L4Z1"/>
<keyword evidence="6" id="KW-1185">Reference proteome</keyword>
<dbReference type="OrthoDB" id="1872155at2759"/>
<dbReference type="GO" id="GO:0031297">
    <property type="term" value="P:replication fork processing"/>
    <property type="evidence" value="ECO:0007669"/>
    <property type="project" value="TreeGrafter"/>
</dbReference>
<proteinExistence type="inferred from homology"/>
<reference evidence="5 6" key="1">
    <citation type="journal article" date="2013" name="PLoS Genet.">
        <title>The genome and development-dependent transcriptomes of Pyronema confluens: a window into fungal evolution.</title>
        <authorList>
            <person name="Traeger S."/>
            <person name="Altegoer F."/>
            <person name="Freitag M."/>
            <person name="Gabaldon T."/>
            <person name="Kempken F."/>
            <person name="Kumar A."/>
            <person name="Marcet-Houben M."/>
            <person name="Poggeler S."/>
            <person name="Stajich J.E."/>
            <person name="Nowrousian M."/>
        </authorList>
    </citation>
    <scope>NUCLEOTIDE SEQUENCE [LARGE SCALE GENOMIC DNA]</scope>
    <source>
        <strain evidence="6">CBS 100304</strain>
        <tissue evidence="5">Vegetative mycelium</tissue>
    </source>
</reference>